<reference evidence="6" key="4">
    <citation type="journal article" date="2015" name="G3 (Bethesda)">
        <title>Genome sequences of three phytopathogenic species of the Magnaporthaceae family of fungi.</title>
        <authorList>
            <person name="Okagaki L.H."/>
            <person name="Nunes C.C."/>
            <person name="Sailsbery J."/>
            <person name="Clay B."/>
            <person name="Brown D."/>
            <person name="John T."/>
            <person name="Oh Y."/>
            <person name="Young N."/>
            <person name="Fitzgerald M."/>
            <person name="Haas B.J."/>
            <person name="Zeng Q."/>
            <person name="Young S."/>
            <person name="Adiconis X."/>
            <person name="Fan L."/>
            <person name="Levin J.Z."/>
            <person name="Mitchell T.K."/>
            <person name="Okubara P.A."/>
            <person name="Farman M.L."/>
            <person name="Kohn L.M."/>
            <person name="Birren B."/>
            <person name="Ma L.-J."/>
            <person name="Dean R.A."/>
        </authorList>
    </citation>
    <scope>NUCLEOTIDE SEQUENCE</scope>
    <source>
        <strain evidence="6">R3-111a-1</strain>
    </source>
</reference>
<feature type="region of interest" description="Disordered" evidence="3">
    <location>
        <begin position="313"/>
        <end position="370"/>
    </location>
</feature>
<dbReference type="EMBL" id="GL385398">
    <property type="protein sequence ID" value="EJT74303.1"/>
    <property type="molecule type" value="Genomic_DNA"/>
</dbReference>
<dbReference type="AlphaFoldDB" id="J3P3Q9"/>
<proteinExistence type="predicted"/>
<dbReference type="Proteomes" id="UP000006039">
    <property type="component" value="Unassembled WGS sequence"/>
</dbReference>
<dbReference type="PANTHER" id="PTHR22999:SF23">
    <property type="entry name" value="SORTING NEXIN-16"/>
    <property type="match status" value="1"/>
</dbReference>
<dbReference type="GO" id="GO:0005770">
    <property type="term" value="C:late endosome"/>
    <property type="evidence" value="ECO:0007669"/>
    <property type="project" value="TreeGrafter"/>
</dbReference>
<keyword evidence="7" id="KW-1185">Reference proteome</keyword>
<evidence type="ECO:0000313" key="6">
    <source>
        <dbReference type="EnsemblFungi" id="EJT74303"/>
    </source>
</evidence>
<dbReference type="VEuPathDB" id="FungiDB:GGTG_08146"/>
<dbReference type="SMART" id="SM00313">
    <property type="entry name" value="PXA"/>
    <property type="match status" value="1"/>
</dbReference>
<feature type="domain" description="PXA" evidence="4">
    <location>
        <begin position="127"/>
        <end position="310"/>
    </location>
</feature>
<evidence type="ECO:0000313" key="7">
    <source>
        <dbReference type="Proteomes" id="UP000006039"/>
    </source>
</evidence>
<protein>
    <recommendedName>
        <fullName evidence="4">PXA domain-containing protein</fullName>
    </recommendedName>
</protein>
<dbReference type="PANTHER" id="PTHR22999">
    <property type="entry name" value="PX SERINE/THREONINE KINASE PXK"/>
    <property type="match status" value="1"/>
</dbReference>
<evidence type="ECO:0000256" key="1">
    <source>
        <dbReference type="ARBA" id="ARBA00004496"/>
    </source>
</evidence>
<dbReference type="OrthoDB" id="5582218at2759"/>
<dbReference type="GO" id="GO:0035091">
    <property type="term" value="F:phosphatidylinositol binding"/>
    <property type="evidence" value="ECO:0007669"/>
    <property type="project" value="TreeGrafter"/>
</dbReference>
<dbReference type="InterPro" id="IPR003114">
    <property type="entry name" value="Phox_assoc"/>
</dbReference>
<dbReference type="GeneID" id="20348604"/>
<feature type="region of interest" description="Disordered" evidence="3">
    <location>
        <begin position="1"/>
        <end position="90"/>
    </location>
</feature>
<evidence type="ECO:0000313" key="5">
    <source>
        <dbReference type="EMBL" id="EJT74303.1"/>
    </source>
</evidence>
<reference evidence="5" key="3">
    <citation type="submission" date="2010-09" db="EMBL/GenBank/DDBJ databases">
        <title>Annotation of Gaeumannomyces graminis var. tritici R3-111a-1.</title>
        <authorList>
            <consortium name="The Broad Institute Genome Sequencing Platform"/>
            <person name="Ma L.-J."/>
            <person name="Dead R."/>
            <person name="Young S.K."/>
            <person name="Zeng Q."/>
            <person name="Gargeya S."/>
            <person name="Fitzgerald M."/>
            <person name="Haas B."/>
            <person name="Abouelleil A."/>
            <person name="Alvarado L."/>
            <person name="Arachchi H.M."/>
            <person name="Berlin A."/>
            <person name="Brown A."/>
            <person name="Chapman S.B."/>
            <person name="Chen Z."/>
            <person name="Dunbar C."/>
            <person name="Freedman E."/>
            <person name="Gearin G."/>
            <person name="Gellesch M."/>
            <person name="Goldberg J."/>
            <person name="Griggs A."/>
            <person name="Gujja S."/>
            <person name="Heiman D."/>
            <person name="Howarth C."/>
            <person name="Larson L."/>
            <person name="Lui A."/>
            <person name="MacDonald P.J.P."/>
            <person name="Mehta T."/>
            <person name="Montmayeur A."/>
            <person name="Murphy C."/>
            <person name="Neiman D."/>
            <person name="Pearson M."/>
            <person name="Priest M."/>
            <person name="Roberts A."/>
            <person name="Saif S."/>
            <person name="Shea T."/>
            <person name="Shenoy N."/>
            <person name="Sisk P."/>
            <person name="Stolte C."/>
            <person name="Sykes S."/>
            <person name="Yandava C."/>
            <person name="Wortman J."/>
            <person name="Nusbaum C."/>
            <person name="Birren B."/>
        </authorList>
    </citation>
    <scope>NUCLEOTIDE SEQUENCE</scope>
    <source>
        <strain evidence="5">R3-111a-1</strain>
    </source>
</reference>
<sequence>MTTVGAAPVPPPPREPTPLLKKTAPTAPTTSTESLASTGPSRAKSRGATTPSGHAGQQDAATPLHQRPKGPPQPRRSAARAAPGSDPLSERATTLLIRRTLCPQQGGGDKGRTPAPIEDLLPPLTSRNDVDLQLYAIIAIVLRDFVQTWYGKITPDDDFVAEIVQVIAHCTRALEQRLRKVDLESLLLDELPELLSRHIDAYRIAHRPIVRPPLDANPRHIYHSLWPAPALSPVPSDAAAAEEQASNESAYRQLLAEGVLAVLLPTEDLENPCLTTLVGQILSELIIGGVVARKLSEPWLIWEIMASMARGKKQEEKKASSDAVTSPALASDARPPPPPTRTRSSTATPTPTTTTTPTAATTTPPESRPTMAGYAASLQQLFWSMVHTGFLAFALLRALVVTLATYRSVPSRLGVAVASHGRKGGAVTAPWAVETPISPATADKAPQPRHPRTKVPVAVFGIWTAASNLLEVEARMPWLRGCLSLAQWVAITGPGQLAGLDGPVDR</sequence>
<dbReference type="GO" id="GO:0045022">
    <property type="term" value="P:early endosome to late endosome transport"/>
    <property type="evidence" value="ECO:0007669"/>
    <property type="project" value="TreeGrafter"/>
</dbReference>
<dbReference type="eggNOG" id="ENOG502RYEC">
    <property type="taxonomic scope" value="Eukaryota"/>
</dbReference>
<reference evidence="5" key="2">
    <citation type="submission" date="2010-07" db="EMBL/GenBank/DDBJ databases">
        <authorList>
            <consortium name="The Broad Institute Genome Sequencing Platform"/>
            <consortium name="Broad Institute Genome Sequencing Center for Infectious Disease"/>
            <person name="Ma L.-J."/>
            <person name="Dead R."/>
            <person name="Young S."/>
            <person name="Zeng Q."/>
            <person name="Koehrsen M."/>
            <person name="Alvarado L."/>
            <person name="Berlin A."/>
            <person name="Chapman S.B."/>
            <person name="Chen Z."/>
            <person name="Freedman E."/>
            <person name="Gellesch M."/>
            <person name="Goldberg J."/>
            <person name="Griggs A."/>
            <person name="Gujja S."/>
            <person name="Heilman E.R."/>
            <person name="Heiman D."/>
            <person name="Hepburn T."/>
            <person name="Howarth C."/>
            <person name="Jen D."/>
            <person name="Larson L."/>
            <person name="Mehta T."/>
            <person name="Neiman D."/>
            <person name="Pearson M."/>
            <person name="Roberts A."/>
            <person name="Saif S."/>
            <person name="Shea T."/>
            <person name="Shenoy N."/>
            <person name="Sisk P."/>
            <person name="Stolte C."/>
            <person name="Sykes S."/>
            <person name="Walk T."/>
            <person name="White J."/>
            <person name="Yandava C."/>
            <person name="Haas B."/>
            <person name="Nusbaum C."/>
            <person name="Birren B."/>
        </authorList>
    </citation>
    <scope>NUCLEOTIDE SEQUENCE</scope>
    <source>
        <strain evidence="5">R3-111a-1</strain>
    </source>
</reference>
<accession>J3P3Q9</accession>
<dbReference type="PROSITE" id="PS51207">
    <property type="entry name" value="PXA"/>
    <property type="match status" value="1"/>
</dbReference>
<evidence type="ECO:0000256" key="2">
    <source>
        <dbReference type="ARBA" id="ARBA00022490"/>
    </source>
</evidence>
<dbReference type="RefSeq" id="XP_009224247.1">
    <property type="nucleotide sequence ID" value="XM_009225983.1"/>
</dbReference>
<feature type="compositionally biased region" description="Low complexity" evidence="3">
    <location>
        <begin position="17"/>
        <end position="38"/>
    </location>
</feature>
<dbReference type="EnsemblFungi" id="EJT74303">
    <property type="protein sequence ID" value="EJT74303"/>
    <property type="gene ID" value="GGTG_08146"/>
</dbReference>
<dbReference type="GO" id="GO:0005769">
    <property type="term" value="C:early endosome"/>
    <property type="evidence" value="ECO:0007669"/>
    <property type="project" value="TreeGrafter"/>
</dbReference>
<evidence type="ECO:0000256" key="3">
    <source>
        <dbReference type="SAM" id="MobiDB-lite"/>
    </source>
</evidence>
<name>J3P3Q9_GAET3</name>
<dbReference type="STRING" id="644352.J3P3Q9"/>
<organism evidence="5">
    <name type="scientific">Gaeumannomyces tritici (strain R3-111a-1)</name>
    <name type="common">Wheat and barley take-all root rot fungus</name>
    <name type="synonym">Gaeumannomyces graminis var. tritici</name>
    <dbReference type="NCBI Taxonomy" id="644352"/>
    <lineage>
        <taxon>Eukaryota</taxon>
        <taxon>Fungi</taxon>
        <taxon>Dikarya</taxon>
        <taxon>Ascomycota</taxon>
        <taxon>Pezizomycotina</taxon>
        <taxon>Sordariomycetes</taxon>
        <taxon>Sordariomycetidae</taxon>
        <taxon>Magnaporthales</taxon>
        <taxon>Magnaporthaceae</taxon>
        <taxon>Gaeumannomyces</taxon>
    </lineage>
</organism>
<comment type="subcellular location">
    <subcellularLocation>
        <location evidence="1">Cytoplasm</location>
    </subcellularLocation>
</comment>
<dbReference type="HOGENOM" id="CLU_018250_0_0_1"/>
<keyword evidence="2" id="KW-0963">Cytoplasm</keyword>
<dbReference type="Pfam" id="PF02194">
    <property type="entry name" value="PXA"/>
    <property type="match status" value="1"/>
</dbReference>
<reference evidence="6" key="5">
    <citation type="submission" date="2018-04" db="UniProtKB">
        <authorList>
            <consortium name="EnsemblFungi"/>
        </authorList>
    </citation>
    <scope>IDENTIFICATION</scope>
    <source>
        <strain evidence="6">R3-111a-1</strain>
    </source>
</reference>
<feature type="compositionally biased region" description="Low complexity" evidence="3">
    <location>
        <begin position="341"/>
        <end position="370"/>
    </location>
</feature>
<reference evidence="7" key="1">
    <citation type="submission" date="2010-07" db="EMBL/GenBank/DDBJ databases">
        <title>The genome sequence of Gaeumannomyces graminis var. tritici strain R3-111a-1.</title>
        <authorList>
            <consortium name="The Broad Institute Genome Sequencing Platform"/>
            <person name="Ma L.-J."/>
            <person name="Dead R."/>
            <person name="Young S."/>
            <person name="Zeng Q."/>
            <person name="Koehrsen M."/>
            <person name="Alvarado L."/>
            <person name="Berlin A."/>
            <person name="Chapman S.B."/>
            <person name="Chen Z."/>
            <person name="Freedman E."/>
            <person name="Gellesch M."/>
            <person name="Goldberg J."/>
            <person name="Griggs A."/>
            <person name="Gujja S."/>
            <person name="Heilman E.R."/>
            <person name="Heiman D."/>
            <person name="Hepburn T."/>
            <person name="Howarth C."/>
            <person name="Jen D."/>
            <person name="Larson L."/>
            <person name="Mehta T."/>
            <person name="Neiman D."/>
            <person name="Pearson M."/>
            <person name="Roberts A."/>
            <person name="Saif S."/>
            <person name="Shea T."/>
            <person name="Shenoy N."/>
            <person name="Sisk P."/>
            <person name="Stolte C."/>
            <person name="Sykes S."/>
            <person name="Walk T."/>
            <person name="White J."/>
            <person name="Yandava C."/>
            <person name="Haas B."/>
            <person name="Nusbaum C."/>
            <person name="Birren B."/>
        </authorList>
    </citation>
    <scope>NUCLEOTIDE SEQUENCE [LARGE SCALE GENOMIC DNA]</scope>
    <source>
        <strain evidence="7">R3-111a-1</strain>
    </source>
</reference>
<evidence type="ECO:0000259" key="4">
    <source>
        <dbReference type="PROSITE" id="PS51207"/>
    </source>
</evidence>
<gene>
    <name evidence="6" type="primary">20348604</name>
    <name evidence="5" type="ORF">GGTG_08146</name>
</gene>
<dbReference type="InterPro" id="IPR051837">
    <property type="entry name" value="SortingNexin/PXDomain-PKLike"/>
</dbReference>